<evidence type="ECO:0000259" key="1">
    <source>
        <dbReference type="Pfam" id="PF06985"/>
    </source>
</evidence>
<evidence type="ECO:0000313" key="4">
    <source>
        <dbReference type="Proteomes" id="UP001302602"/>
    </source>
</evidence>
<dbReference type="InterPro" id="IPR010730">
    <property type="entry name" value="HET"/>
</dbReference>
<dbReference type="AlphaFoldDB" id="A0AAN6Z2E4"/>
<feature type="domain" description="Heterokaryon incompatibility" evidence="1">
    <location>
        <begin position="22"/>
        <end position="110"/>
    </location>
</feature>
<dbReference type="EMBL" id="MU853233">
    <property type="protein sequence ID" value="KAK4121509.1"/>
    <property type="molecule type" value="Genomic_DNA"/>
</dbReference>
<name>A0AAN6Z2E4_9PEZI</name>
<sequence length="604" mass="68072">MRLIDTSTLEFSEFLGPTTPRYAILSHTWGADEVSLQDMELGLPSLASKEGYRKVVDYCRLAAQQGYGWAWVDTCCIDKTNHAELAESINSMFRWYQEAAVCHVFLSDLGPQAALGTALPPCRWFTRGWTLQELIAPATVEFYDGNWVMRGTKASLITQLESITGILASVLAGSSRLANVSVGVRMSWAANRETTRPEDMAYSLLGIFDVNMPMIYGEGEKAFRRLQEEIIRQSNDLTIFAWQDDSSFYRKLARSTYRQAVVARSAPLLALSPRDFGLHSAWGSRGSLRRLGFENGSKWSDINPEYAITNKGLRITTSLVLHDLVDEPAHWVTKGRSYFLALGELRRHPEDPHGNIVGLLLDKLGPDVFSRREADLCEIPETAFPMLTQSMTIYIVMSENSFYANREAASRQGTFRVRDGRVPIRSQDTEWRGDQGSAQTPHVSVRVLRAIPQRYWDHTNQRFFCTPGNATVLAFSVGVSLDQYEVVVVCLVDLQRPRGQLSWPVLFLYGPGEAPDLMSWFMSRKAAGESTFWEDLPVHWLQWPRSRHSLKISVNGVSYSVSAQVNAERERELRAGFPRWIISFDVMRHSAADTCADGGLIKSE</sequence>
<dbReference type="GeneID" id="87830136"/>
<dbReference type="PANTHER" id="PTHR10622:SF12">
    <property type="entry name" value="HET DOMAIN-CONTAINING PROTEIN"/>
    <property type="match status" value="1"/>
</dbReference>
<reference evidence="3" key="2">
    <citation type="submission" date="2023-05" db="EMBL/GenBank/DDBJ databases">
        <authorList>
            <consortium name="Lawrence Berkeley National Laboratory"/>
            <person name="Steindorff A."/>
            <person name="Hensen N."/>
            <person name="Bonometti L."/>
            <person name="Westerberg I."/>
            <person name="Brannstrom I.O."/>
            <person name="Guillou S."/>
            <person name="Cros-Aarteil S."/>
            <person name="Calhoun S."/>
            <person name="Haridas S."/>
            <person name="Kuo A."/>
            <person name="Mondo S."/>
            <person name="Pangilinan J."/>
            <person name="Riley R."/>
            <person name="Labutti K."/>
            <person name="Andreopoulos B."/>
            <person name="Lipzen A."/>
            <person name="Chen C."/>
            <person name="Yanf M."/>
            <person name="Daum C."/>
            <person name="Ng V."/>
            <person name="Clum A."/>
            <person name="Ohm R."/>
            <person name="Martin F."/>
            <person name="Silar P."/>
            <person name="Natvig D."/>
            <person name="Lalanne C."/>
            <person name="Gautier V."/>
            <person name="Ament-Velasquez S.L."/>
            <person name="Kruys A."/>
            <person name="Hutchinson M.I."/>
            <person name="Powell A.J."/>
            <person name="Barry K."/>
            <person name="Miller A.N."/>
            <person name="Grigoriev I.V."/>
            <person name="Debuchy R."/>
            <person name="Gladieux P."/>
            <person name="Thoren M.H."/>
            <person name="Johannesson H."/>
        </authorList>
    </citation>
    <scope>NUCLEOTIDE SEQUENCE</scope>
    <source>
        <strain evidence="3">CBS 731.68</strain>
    </source>
</reference>
<feature type="domain" description="DUF8212" evidence="2">
    <location>
        <begin position="221"/>
        <end position="320"/>
    </location>
</feature>
<reference evidence="3" key="1">
    <citation type="journal article" date="2023" name="Mol. Phylogenet. Evol.">
        <title>Genome-scale phylogeny and comparative genomics of the fungal order Sordariales.</title>
        <authorList>
            <person name="Hensen N."/>
            <person name="Bonometti L."/>
            <person name="Westerberg I."/>
            <person name="Brannstrom I.O."/>
            <person name="Guillou S."/>
            <person name="Cros-Aarteil S."/>
            <person name="Calhoun S."/>
            <person name="Haridas S."/>
            <person name="Kuo A."/>
            <person name="Mondo S."/>
            <person name="Pangilinan J."/>
            <person name="Riley R."/>
            <person name="LaButti K."/>
            <person name="Andreopoulos B."/>
            <person name="Lipzen A."/>
            <person name="Chen C."/>
            <person name="Yan M."/>
            <person name="Daum C."/>
            <person name="Ng V."/>
            <person name="Clum A."/>
            <person name="Steindorff A."/>
            <person name="Ohm R.A."/>
            <person name="Martin F."/>
            <person name="Silar P."/>
            <person name="Natvig D.O."/>
            <person name="Lalanne C."/>
            <person name="Gautier V."/>
            <person name="Ament-Velasquez S.L."/>
            <person name="Kruys A."/>
            <person name="Hutchinson M.I."/>
            <person name="Powell A.J."/>
            <person name="Barry K."/>
            <person name="Miller A.N."/>
            <person name="Grigoriev I.V."/>
            <person name="Debuchy R."/>
            <person name="Gladieux P."/>
            <person name="Hiltunen Thoren M."/>
            <person name="Johannesson H."/>
        </authorList>
    </citation>
    <scope>NUCLEOTIDE SEQUENCE</scope>
    <source>
        <strain evidence="3">CBS 731.68</strain>
    </source>
</reference>
<dbReference type="Pfam" id="PF06985">
    <property type="entry name" value="HET"/>
    <property type="match status" value="1"/>
</dbReference>
<evidence type="ECO:0000313" key="3">
    <source>
        <dbReference type="EMBL" id="KAK4121509.1"/>
    </source>
</evidence>
<evidence type="ECO:0000259" key="2">
    <source>
        <dbReference type="Pfam" id="PF26640"/>
    </source>
</evidence>
<dbReference type="Pfam" id="PF26640">
    <property type="entry name" value="DUF8212"/>
    <property type="match status" value="1"/>
</dbReference>
<accession>A0AAN6Z2E4</accession>
<dbReference type="Proteomes" id="UP001302602">
    <property type="component" value="Unassembled WGS sequence"/>
</dbReference>
<protein>
    <submittedName>
        <fullName evidence="3">HET-domain-containing protein</fullName>
    </submittedName>
</protein>
<proteinExistence type="predicted"/>
<dbReference type="PANTHER" id="PTHR10622">
    <property type="entry name" value="HET DOMAIN-CONTAINING PROTEIN"/>
    <property type="match status" value="1"/>
</dbReference>
<gene>
    <name evidence="3" type="ORF">N657DRAFT_647673</name>
</gene>
<dbReference type="RefSeq" id="XP_062645280.1">
    <property type="nucleotide sequence ID" value="XM_062793367.1"/>
</dbReference>
<dbReference type="InterPro" id="IPR058525">
    <property type="entry name" value="DUF8212"/>
</dbReference>
<keyword evidence="4" id="KW-1185">Reference proteome</keyword>
<organism evidence="3 4">
    <name type="scientific">Parathielavia appendiculata</name>
    <dbReference type="NCBI Taxonomy" id="2587402"/>
    <lineage>
        <taxon>Eukaryota</taxon>
        <taxon>Fungi</taxon>
        <taxon>Dikarya</taxon>
        <taxon>Ascomycota</taxon>
        <taxon>Pezizomycotina</taxon>
        <taxon>Sordariomycetes</taxon>
        <taxon>Sordariomycetidae</taxon>
        <taxon>Sordariales</taxon>
        <taxon>Chaetomiaceae</taxon>
        <taxon>Parathielavia</taxon>
    </lineage>
</organism>
<comment type="caution">
    <text evidence="3">The sequence shown here is derived from an EMBL/GenBank/DDBJ whole genome shotgun (WGS) entry which is preliminary data.</text>
</comment>